<accession>A0AAU8A526</accession>
<dbReference type="PANTHER" id="PTHR36120">
    <property type="entry name" value="FUCOSE ISOMERASE"/>
    <property type="match status" value="1"/>
</dbReference>
<sequence>MGDIGLICLGHADYINENFRKMTSEVEKQLQRVKIYNQKIQTIAINSELAIKQARELRNNGCRGVILFLASWVECRVVMSALKELQGMPVILWGTTIEEIDGKKLSTGSYVSAAMMNGVIRRLNMNCHCLIGSHRDEKILKRLVDFTCAARAAWDLKYGTVGLVGYTSMGIYPGTFDHVLMRYKVGPEIDQTDSYSVICRAERTERKKLEAARRNLDRIAVVAPEVHGEILDKTLSLYCALKEMCEEYRWDAVNVKCQYEFSKEYKAVPCVALSLLADDGIVASCEGDIPNTVSMMILKSIAGKTVTYGDAITHWGNTVKFSACGFLPFSMGCGQRFIRKFLEHPGFSGIQPSFVMRPERVTFLRLVEDIGSYHLLYGTGQGLVTELRDGCMPALDVQLDGEIDTLVHEYAGQHFALCYGDIAGAIEEYAILMGMKSLRI</sequence>
<dbReference type="SUPFAM" id="SSF53743">
    <property type="entry name" value="FucI/AraA N-terminal and middle domains"/>
    <property type="match status" value="1"/>
</dbReference>
<evidence type="ECO:0000313" key="3">
    <source>
        <dbReference type="EMBL" id="XCC61230.1"/>
    </source>
</evidence>
<proteinExistence type="predicted"/>
<keyword evidence="1" id="KW-0413">Isomerase</keyword>
<dbReference type="GO" id="GO:0005996">
    <property type="term" value="P:monosaccharide metabolic process"/>
    <property type="evidence" value="ECO:0007669"/>
    <property type="project" value="InterPro"/>
</dbReference>
<dbReference type="PANTHER" id="PTHR36120:SF1">
    <property type="entry name" value="L-FUCOSE ISOMERASE C-TERMINAL DOMAIN-CONTAINING PROTEIN"/>
    <property type="match status" value="1"/>
</dbReference>
<dbReference type="GO" id="GO:0005737">
    <property type="term" value="C:cytoplasm"/>
    <property type="evidence" value="ECO:0007669"/>
    <property type="project" value="InterPro"/>
</dbReference>
<reference evidence="3" key="1">
    <citation type="submission" date="2023-02" db="EMBL/GenBank/DDBJ databases">
        <title>Gut commensal Christensenella minuta modulates host metabolism via a new class of secondary bile acids.</title>
        <authorList>
            <person name="Liu C."/>
        </authorList>
    </citation>
    <scope>NUCLEOTIDE SEQUENCE</scope>
    <source>
        <strain evidence="3">CA70</strain>
    </source>
</reference>
<name>A0AAU8A526_9FIRM</name>
<evidence type="ECO:0008006" key="4">
    <source>
        <dbReference type="Google" id="ProtNLM"/>
    </source>
</evidence>
<keyword evidence="2" id="KW-0119">Carbohydrate metabolism</keyword>
<evidence type="ECO:0000256" key="1">
    <source>
        <dbReference type="ARBA" id="ARBA00023235"/>
    </source>
</evidence>
<gene>
    <name evidence="3" type="ORF">PUP29_06720</name>
</gene>
<dbReference type="RefSeq" id="WP_079546620.1">
    <property type="nucleotide sequence ID" value="NZ_CP117826.1"/>
</dbReference>
<organism evidence="3">
    <name type="scientific">Christensenella massiliensis</name>
    <dbReference type="NCBI Taxonomy" id="1805714"/>
    <lineage>
        <taxon>Bacteria</taxon>
        <taxon>Bacillati</taxon>
        <taxon>Bacillota</taxon>
        <taxon>Clostridia</taxon>
        <taxon>Christensenellales</taxon>
        <taxon>Christensenellaceae</taxon>
        <taxon>Christensenella</taxon>
    </lineage>
</organism>
<dbReference type="EMBL" id="CP117826">
    <property type="protein sequence ID" value="XCC61230.1"/>
    <property type="molecule type" value="Genomic_DNA"/>
</dbReference>
<protein>
    <recommendedName>
        <fullName evidence="4">Fucose isomerase</fullName>
    </recommendedName>
</protein>
<evidence type="ECO:0000256" key="2">
    <source>
        <dbReference type="ARBA" id="ARBA00023277"/>
    </source>
</evidence>
<dbReference type="AlphaFoldDB" id="A0AAU8A526"/>
<dbReference type="GO" id="GO:0016861">
    <property type="term" value="F:intramolecular oxidoreductase activity, interconverting aldoses and ketoses"/>
    <property type="evidence" value="ECO:0007669"/>
    <property type="project" value="InterPro"/>
</dbReference>
<dbReference type="InterPro" id="IPR009015">
    <property type="entry name" value="Fucose_isomerase_N/cen_sf"/>
</dbReference>